<gene>
    <name evidence="1" type="ORF">SAMN02745906_4246</name>
</gene>
<reference evidence="1 2" key="1">
    <citation type="submission" date="2016-10" db="EMBL/GenBank/DDBJ databases">
        <authorList>
            <person name="Varghese N."/>
            <person name="Submissions S."/>
        </authorList>
    </citation>
    <scope>NUCLEOTIDE SEQUENCE [LARGE SCALE GENOMIC DNA]</scope>
    <source>
        <strain evidence="1 2">ATCC 19403</strain>
    </source>
</reference>
<evidence type="ECO:0000313" key="2">
    <source>
        <dbReference type="Proteomes" id="UP000198970"/>
    </source>
</evidence>
<sequence length="49" mass="5571">MGGHILLDEIDLVQNKNMVIFFCPSYYDNTNIIIQKSLPAITCLMSHES</sequence>
<dbReference type="Proteomes" id="UP000198970">
    <property type="component" value="Chromosome I"/>
</dbReference>
<protein>
    <submittedName>
        <fullName evidence="1">Uncharacterized protein</fullName>
    </submittedName>
</protein>
<evidence type="ECO:0000313" key="1">
    <source>
        <dbReference type="EMBL" id="SEU03878.1"/>
    </source>
</evidence>
<dbReference type="EMBL" id="LT630003">
    <property type="protein sequence ID" value="SEU03878.1"/>
    <property type="molecule type" value="Genomic_DNA"/>
</dbReference>
<keyword evidence="2" id="KW-1185">Reference proteome</keyword>
<proteinExistence type="predicted"/>
<accession>A0ABY1CHI5</accession>
<name>A0ABY1CHI5_9FIRM</name>
<organism evidence="1 2">
    <name type="scientific">Lacrimispora sphenoides JCM 1415</name>
    <dbReference type="NCBI Taxonomy" id="1297793"/>
    <lineage>
        <taxon>Bacteria</taxon>
        <taxon>Bacillati</taxon>
        <taxon>Bacillota</taxon>
        <taxon>Clostridia</taxon>
        <taxon>Lachnospirales</taxon>
        <taxon>Lachnospiraceae</taxon>
        <taxon>Lacrimispora</taxon>
    </lineage>
</organism>